<evidence type="ECO:0000256" key="1">
    <source>
        <dbReference type="SAM" id="MobiDB-lite"/>
    </source>
</evidence>
<proteinExistence type="predicted"/>
<feature type="chain" id="PRO_5016442515" description="Outer membrane protein beta-barrel domain-containing protein" evidence="2">
    <location>
        <begin position="23"/>
        <end position="332"/>
    </location>
</feature>
<protein>
    <recommendedName>
        <fullName evidence="5">Outer membrane protein beta-barrel domain-containing protein</fullName>
    </recommendedName>
</protein>
<dbReference type="Proteomes" id="UP000249169">
    <property type="component" value="Unassembled WGS sequence"/>
</dbReference>
<dbReference type="OrthoDB" id="5495042at2"/>
<organism evidence="3 4">
    <name type="scientific">Lujinxingia litoralis</name>
    <dbReference type="NCBI Taxonomy" id="2211119"/>
    <lineage>
        <taxon>Bacteria</taxon>
        <taxon>Deltaproteobacteria</taxon>
        <taxon>Bradymonadales</taxon>
        <taxon>Lujinxingiaceae</taxon>
        <taxon>Lujinxingia</taxon>
    </lineage>
</organism>
<feature type="region of interest" description="Disordered" evidence="1">
    <location>
        <begin position="83"/>
        <end position="110"/>
    </location>
</feature>
<sequence>MSRSLKLASLLGITAFASLVFASLAPSAGAVCLNALRKSDNAAAEAGAEQTGDACTFDSECPESWVCHQNRCHSPAAMQALKEQEQAAAPAFDPHNPPPEDASDGGADRVCGQNRRCRIQRLKTQNRARRHLDIAHQELDTRRQVERILARRRNDIHRLDKPWLVALSGRTLGPGILVGRTFVEGRLRAELNAIMVDNSFYHEPDDPDMTYVNGNQEFILTTAQATYLPSQRWFSPYLTVGFGLGSGPLYSYASTGSSGARVRYHLVTAAAGFEAQFAFGLNARLGITHGRVLYNQVFYGPGVYDPEMRSSLRDYMNTDGLFSFDFSLGWAF</sequence>
<dbReference type="AlphaFoldDB" id="A0A328CDG6"/>
<accession>A0A328CDG6</accession>
<evidence type="ECO:0000256" key="2">
    <source>
        <dbReference type="SAM" id="SignalP"/>
    </source>
</evidence>
<reference evidence="3 4" key="1">
    <citation type="submission" date="2018-05" db="EMBL/GenBank/DDBJ databases">
        <title>Lujinxingia marina gen. nov. sp. nov., a new facultative anaerobic member of the class Deltaproteobacteria, and proposal of Lujinxingaceae fam. nov.</title>
        <authorList>
            <person name="Li C.-M."/>
        </authorList>
    </citation>
    <scope>NUCLEOTIDE SEQUENCE [LARGE SCALE GENOMIC DNA]</scope>
    <source>
        <strain evidence="3 4">B210</strain>
    </source>
</reference>
<gene>
    <name evidence="3" type="ORF">DL240_00395</name>
</gene>
<dbReference type="RefSeq" id="WP_111727875.1">
    <property type="nucleotide sequence ID" value="NZ_QHKO01000001.1"/>
</dbReference>
<name>A0A328CDG6_9DELT</name>
<keyword evidence="4" id="KW-1185">Reference proteome</keyword>
<evidence type="ECO:0000313" key="4">
    <source>
        <dbReference type="Proteomes" id="UP000249169"/>
    </source>
</evidence>
<comment type="caution">
    <text evidence="3">The sequence shown here is derived from an EMBL/GenBank/DDBJ whole genome shotgun (WGS) entry which is preliminary data.</text>
</comment>
<dbReference type="EMBL" id="QHKO01000001">
    <property type="protein sequence ID" value="RAL24703.1"/>
    <property type="molecule type" value="Genomic_DNA"/>
</dbReference>
<feature type="signal peptide" evidence="2">
    <location>
        <begin position="1"/>
        <end position="22"/>
    </location>
</feature>
<keyword evidence="2" id="KW-0732">Signal</keyword>
<evidence type="ECO:0008006" key="5">
    <source>
        <dbReference type="Google" id="ProtNLM"/>
    </source>
</evidence>
<evidence type="ECO:0000313" key="3">
    <source>
        <dbReference type="EMBL" id="RAL24703.1"/>
    </source>
</evidence>